<dbReference type="Pfam" id="PF13776">
    <property type="entry name" value="DUF4172"/>
    <property type="match status" value="1"/>
</dbReference>
<dbReference type="Pfam" id="PF02661">
    <property type="entry name" value="Fic"/>
    <property type="match status" value="1"/>
</dbReference>
<evidence type="ECO:0000313" key="5">
    <source>
        <dbReference type="Proteomes" id="UP000808337"/>
    </source>
</evidence>
<evidence type="ECO:0000313" key="4">
    <source>
        <dbReference type="EMBL" id="MBK9981967.1"/>
    </source>
</evidence>
<dbReference type="PANTHER" id="PTHR13504:SF33">
    <property type="entry name" value="FIC FAMILY PROTEIN"/>
    <property type="match status" value="1"/>
</dbReference>
<dbReference type="InterPro" id="IPR036597">
    <property type="entry name" value="Fido-like_dom_sf"/>
</dbReference>
<dbReference type="GO" id="GO:0005524">
    <property type="term" value="F:ATP binding"/>
    <property type="evidence" value="ECO:0007669"/>
    <property type="project" value="UniProtKB-KW"/>
</dbReference>
<dbReference type="Proteomes" id="UP000808337">
    <property type="component" value="Unassembled WGS sequence"/>
</dbReference>
<name>A0A9D7SU90_9BACT</name>
<evidence type="ECO:0000256" key="1">
    <source>
        <dbReference type="PIRSR" id="PIRSR640198-1"/>
    </source>
</evidence>
<proteinExistence type="predicted"/>
<organism evidence="4 5">
    <name type="scientific">Candidatus Opimibacter skivensis</name>
    <dbReference type="NCBI Taxonomy" id="2982028"/>
    <lineage>
        <taxon>Bacteria</taxon>
        <taxon>Pseudomonadati</taxon>
        <taxon>Bacteroidota</taxon>
        <taxon>Saprospiria</taxon>
        <taxon>Saprospirales</taxon>
        <taxon>Saprospiraceae</taxon>
        <taxon>Candidatus Opimibacter</taxon>
    </lineage>
</organism>
<comment type="caution">
    <text evidence="4">The sequence shown here is derived from an EMBL/GenBank/DDBJ whole genome shotgun (WGS) entry which is preliminary data.</text>
</comment>
<dbReference type="EMBL" id="JADKGY010000001">
    <property type="protein sequence ID" value="MBK9981967.1"/>
    <property type="molecule type" value="Genomic_DNA"/>
</dbReference>
<dbReference type="AlphaFoldDB" id="A0A9D7SU90"/>
<dbReference type="InterPro" id="IPR025230">
    <property type="entry name" value="DUF4172"/>
</dbReference>
<dbReference type="PANTHER" id="PTHR13504">
    <property type="entry name" value="FIDO DOMAIN-CONTAINING PROTEIN DDB_G0283145"/>
    <property type="match status" value="1"/>
</dbReference>
<dbReference type="PROSITE" id="PS51459">
    <property type="entry name" value="FIDO"/>
    <property type="match status" value="1"/>
</dbReference>
<dbReference type="SUPFAM" id="SSF140931">
    <property type="entry name" value="Fic-like"/>
    <property type="match status" value="1"/>
</dbReference>
<reference evidence="4 5" key="1">
    <citation type="submission" date="2020-10" db="EMBL/GenBank/DDBJ databases">
        <title>Connecting structure to function with the recovery of over 1000 high-quality activated sludge metagenome-assembled genomes encoding full-length rRNA genes using long-read sequencing.</title>
        <authorList>
            <person name="Singleton C.M."/>
            <person name="Petriglieri F."/>
            <person name="Kristensen J.M."/>
            <person name="Kirkegaard R.H."/>
            <person name="Michaelsen T.Y."/>
            <person name="Andersen M.H."/>
            <person name="Karst S.M."/>
            <person name="Dueholm M.S."/>
            <person name="Nielsen P.H."/>
            <person name="Albertsen M."/>
        </authorList>
    </citation>
    <scope>NUCLEOTIDE SEQUENCE [LARGE SCALE GENOMIC DNA]</scope>
    <source>
        <strain evidence="4">Ribe_18-Q3-R11-54_MAXAC.273</strain>
    </source>
</reference>
<sequence>MTKYIYQHKQWPDFQLDTNVFSAALASVRFKQGRLIGQMENLGFQLQKEATLMSMTEEVIKSSEIEGELLDVAQVRSSIARRMGISIAGIVPSDRQVDGVVEMMIDATQNFNQALTDERLFGWHALLFPTGRSGARKIVVGNWRNNAKEDPMQLISGAMGRERVHFQAPDSVYVPAEINAFISWFNEESKLDALLIAAIAHLWFVTIHPFEDGNGRIARTIADMQLTRSDQSPYRFYSMSSQIRLERNAYYAILEETQKGEMDITNWVLWFLACLDRALDSSRGLLNKVLAKAKFWEKFRSVSINDRQSQMINAWLDGFEGKLTTTKWAKITKTSTDTALRDIQDLINKNVLIKVGESKKGASYEIKVEE</sequence>
<dbReference type="InterPro" id="IPR003812">
    <property type="entry name" value="Fido"/>
</dbReference>
<keyword evidence="2" id="KW-0067">ATP-binding</keyword>
<feature type="active site" evidence="1">
    <location>
        <position position="208"/>
    </location>
</feature>
<dbReference type="Gene3D" id="1.10.3290.10">
    <property type="entry name" value="Fido-like domain"/>
    <property type="match status" value="1"/>
</dbReference>
<feature type="domain" description="Fido" evidence="3">
    <location>
        <begin position="115"/>
        <end position="273"/>
    </location>
</feature>
<gene>
    <name evidence="4" type="ORF">IPP15_05995</name>
</gene>
<dbReference type="InterPro" id="IPR040198">
    <property type="entry name" value="Fido_containing"/>
</dbReference>
<keyword evidence="2" id="KW-0547">Nucleotide-binding</keyword>
<feature type="binding site" evidence="2">
    <location>
        <begin position="250"/>
        <end position="251"/>
    </location>
    <ligand>
        <name>ATP</name>
        <dbReference type="ChEBI" id="CHEBI:30616"/>
    </ligand>
</feature>
<evidence type="ECO:0000259" key="3">
    <source>
        <dbReference type="PROSITE" id="PS51459"/>
    </source>
</evidence>
<accession>A0A9D7SU90</accession>
<feature type="binding site" evidence="2">
    <location>
        <begin position="212"/>
        <end position="219"/>
    </location>
    <ligand>
        <name>ATP</name>
        <dbReference type="ChEBI" id="CHEBI:30616"/>
    </ligand>
</feature>
<evidence type="ECO:0000256" key="2">
    <source>
        <dbReference type="PIRSR" id="PIRSR640198-2"/>
    </source>
</evidence>
<protein>
    <submittedName>
        <fullName evidence="4">Fic family protein</fullName>
    </submittedName>
</protein>